<keyword evidence="1" id="KW-1185">Reference proteome</keyword>
<dbReference type="GeneID" id="104950615"/>
<feature type="non-terminal residue" evidence="2">
    <location>
        <position position="246"/>
    </location>
</feature>
<accession>A0A6I9NG08</accession>
<dbReference type="Proteomes" id="UP000504611">
    <property type="component" value="Unplaced"/>
</dbReference>
<dbReference type="OrthoDB" id="28245at2759"/>
<dbReference type="RefSeq" id="XP_010775457.1">
    <property type="nucleotide sequence ID" value="XM_010777155.1"/>
</dbReference>
<gene>
    <name evidence="2" type="primary">LOC104950615</name>
</gene>
<evidence type="ECO:0000313" key="2">
    <source>
        <dbReference type="RefSeq" id="XP_010775457.1"/>
    </source>
</evidence>
<name>A0A6I9NG08_9TELE</name>
<dbReference type="AlphaFoldDB" id="A0A6I9NG08"/>
<evidence type="ECO:0000313" key="1">
    <source>
        <dbReference type="Proteomes" id="UP000504611"/>
    </source>
</evidence>
<proteinExistence type="predicted"/>
<sequence length="246" mass="27464">MRVANRQKCVSLQSYQRSAPRSAAVGDRLSRIMRDRNLAPRLPCLGTPALANPVIIFLCALKVCLASSSPSTFHFVLVNSLHRIITNSHLDWWPKIEAVYCYSGELRFMFSDTLNRVIQGAATHAPLRMTPSLTFKGKISTSLKYKEKATELDTRSYKCLLLALVKLIHADPRLMLHNPVKQAPEMQSSTAELITGLVQLVPLTNTTQLSQEAMEQPSVAVSLRPAMAAHKPVEWVQAVITRFDEQ</sequence>
<dbReference type="KEGG" id="ncc:104950615"/>
<reference evidence="2" key="1">
    <citation type="submission" date="2025-08" db="UniProtKB">
        <authorList>
            <consortium name="RefSeq"/>
        </authorList>
    </citation>
    <scope>IDENTIFICATION</scope>
    <source>
        <tissue evidence="2">Muscle</tissue>
    </source>
</reference>
<protein>
    <submittedName>
        <fullName evidence="2">Neurofibromin-like</fullName>
    </submittedName>
</protein>
<organism evidence="1 2">
    <name type="scientific">Notothenia coriiceps</name>
    <name type="common">black rockcod</name>
    <dbReference type="NCBI Taxonomy" id="8208"/>
    <lineage>
        <taxon>Eukaryota</taxon>
        <taxon>Metazoa</taxon>
        <taxon>Chordata</taxon>
        <taxon>Craniata</taxon>
        <taxon>Vertebrata</taxon>
        <taxon>Euteleostomi</taxon>
        <taxon>Actinopterygii</taxon>
        <taxon>Neopterygii</taxon>
        <taxon>Teleostei</taxon>
        <taxon>Neoteleostei</taxon>
        <taxon>Acanthomorphata</taxon>
        <taxon>Eupercaria</taxon>
        <taxon>Perciformes</taxon>
        <taxon>Notothenioidei</taxon>
        <taxon>Nototheniidae</taxon>
        <taxon>Notothenia</taxon>
    </lineage>
</organism>